<feature type="domain" description="Reverse transcriptase" evidence="1">
    <location>
        <begin position="90"/>
        <end position="329"/>
    </location>
</feature>
<dbReference type="PANTHER" id="PTHR46890">
    <property type="entry name" value="NON-LTR RETROLELEMENT REVERSE TRANSCRIPTASE-LIKE PROTEIN-RELATED"/>
    <property type="match status" value="1"/>
</dbReference>
<keyword evidence="3" id="KW-1185">Reference proteome</keyword>
<gene>
    <name evidence="2" type="ORF">CCAM_LOCUS42732</name>
</gene>
<evidence type="ECO:0000259" key="1">
    <source>
        <dbReference type="PROSITE" id="PS50878"/>
    </source>
</evidence>
<name>A0A484NKP1_9ASTE</name>
<proteinExistence type="predicted"/>
<organism evidence="2 3">
    <name type="scientific">Cuscuta campestris</name>
    <dbReference type="NCBI Taxonomy" id="132261"/>
    <lineage>
        <taxon>Eukaryota</taxon>
        <taxon>Viridiplantae</taxon>
        <taxon>Streptophyta</taxon>
        <taxon>Embryophyta</taxon>
        <taxon>Tracheophyta</taxon>
        <taxon>Spermatophyta</taxon>
        <taxon>Magnoliopsida</taxon>
        <taxon>eudicotyledons</taxon>
        <taxon>Gunneridae</taxon>
        <taxon>Pentapetalae</taxon>
        <taxon>asterids</taxon>
        <taxon>lamiids</taxon>
        <taxon>Solanales</taxon>
        <taxon>Convolvulaceae</taxon>
        <taxon>Cuscuteae</taxon>
        <taxon>Cuscuta</taxon>
        <taxon>Cuscuta subgen. Grammica</taxon>
        <taxon>Cuscuta sect. Cleistogrammica</taxon>
    </lineage>
</organism>
<dbReference type="Proteomes" id="UP000595140">
    <property type="component" value="Unassembled WGS sequence"/>
</dbReference>
<dbReference type="OrthoDB" id="1305671at2759"/>
<evidence type="ECO:0000313" key="2">
    <source>
        <dbReference type="EMBL" id="VFR00957.1"/>
    </source>
</evidence>
<reference evidence="2 3" key="1">
    <citation type="submission" date="2018-04" db="EMBL/GenBank/DDBJ databases">
        <authorList>
            <person name="Vogel A."/>
        </authorList>
    </citation>
    <scope>NUCLEOTIDE SEQUENCE [LARGE SCALE GENOMIC DNA]</scope>
</reference>
<dbReference type="EMBL" id="OOIL02006718">
    <property type="protein sequence ID" value="VFR00957.1"/>
    <property type="molecule type" value="Genomic_DNA"/>
</dbReference>
<dbReference type="CDD" id="cd01650">
    <property type="entry name" value="RT_nLTR_like"/>
    <property type="match status" value="1"/>
</dbReference>
<evidence type="ECO:0000313" key="3">
    <source>
        <dbReference type="Proteomes" id="UP000595140"/>
    </source>
</evidence>
<dbReference type="InterPro" id="IPR000477">
    <property type="entry name" value="RT_dom"/>
</dbReference>
<dbReference type="PROSITE" id="PS50878">
    <property type="entry name" value="RT_POL"/>
    <property type="match status" value="1"/>
</dbReference>
<dbReference type="Pfam" id="PF00078">
    <property type="entry name" value="RVT_1"/>
    <property type="match status" value="1"/>
</dbReference>
<accession>A0A484NKP1</accession>
<dbReference type="PANTHER" id="PTHR46890:SF28">
    <property type="entry name" value="REVERSE TRANSCRIPTASE DOMAIN-CONTAINING PROTEIN"/>
    <property type="match status" value="1"/>
</dbReference>
<dbReference type="SUPFAM" id="SSF56672">
    <property type="entry name" value="DNA/RNA polymerases"/>
    <property type="match status" value="1"/>
</dbReference>
<dbReference type="InterPro" id="IPR043502">
    <property type="entry name" value="DNA/RNA_pol_sf"/>
</dbReference>
<dbReference type="AlphaFoldDB" id="A0A484NKP1"/>
<sequence length="329" mass="36970">MVVEHYKNLFNSHEPMPSQDVYESFLNAIPPLLFPEHNDLLMRLPEEEEIRNILWEMDSDSAAGPDGFNCRFFKACWDFVKRDVTSACQEVFLGIPLPPAAASSNICLLPKVENAQRLNDFRPICLSTVASKISSKCISKRLGTLLPLIISEEQGAYVPGREILDQILITKEMVHHINKKANGGNLIIKLDMAKAFDKLKWSYLFDILQQFGFCAQFINMVKNLLSSSKYSVLFNGKPCSYFGQSRGIKQGDPLSPLLFIIANEGFSRNLKKLFSLGRIGHFNCGTKSIPITHLSYADDIITFSSGHARSILNLRRDPGGLPTGFWADY</sequence>
<protein>
    <recommendedName>
        <fullName evidence="1">Reverse transcriptase domain-containing protein</fullName>
    </recommendedName>
</protein>
<dbReference type="InterPro" id="IPR052343">
    <property type="entry name" value="Retrotransposon-Effector_Assoc"/>
</dbReference>